<dbReference type="EC" id="2.5.1.1" evidence="8"/>
<keyword evidence="3 7" id="KW-0808">Transferase</keyword>
<proteinExistence type="inferred from homology"/>
<dbReference type="NCBIfam" id="NF045485">
    <property type="entry name" value="FPPsyn"/>
    <property type="match status" value="1"/>
</dbReference>
<dbReference type="SFLD" id="SFLDG01017">
    <property type="entry name" value="Polyprenyl_Transferase_Like"/>
    <property type="match status" value="1"/>
</dbReference>
<keyword evidence="5" id="KW-0460">Magnesium</keyword>
<dbReference type="Proteomes" id="UP000544872">
    <property type="component" value="Unassembled WGS sequence"/>
</dbReference>
<dbReference type="CDD" id="cd00685">
    <property type="entry name" value="Trans_IPPS_HT"/>
    <property type="match status" value="1"/>
</dbReference>
<dbReference type="GO" id="GO:0016114">
    <property type="term" value="P:terpenoid biosynthetic process"/>
    <property type="evidence" value="ECO:0007669"/>
    <property type="project" value="UniProtKB-ARBA"/>
</dbReference>
<organism evidence="8 9">
    <name type="scientific">Novispirillum itersonii</name>
    <name type="common">Aquaspirillum itersonii</name>
    <dbReference type="NCBI Taxonomy" id="189"/>
    <lineage>
        <taxon>Bacteria</taxon>
        <taxon>Pseudomonadati</taxon>
        <taxon>Pseudomonadota</taxon>
        <taxon>Alphaproteobacteria</taxon>
        <taxon>Rhodospirillales</taxon>
        <taxon>Novispirillaceae</taxon>
        <taxon>Novispirillum</taxon>
    </lineage>
</organism>
<evidence type="ECO:0000256" key="7">
    <source>
        <dbReference type="RuleBase" id="RU004466"/>
    </source>
</evidence>
<evidence type="ECO:0000313" key="9">
    <source>
        <dbReference type="Proteomes" id="UP000544872"/>
    </source>
</evidence>
<protein>
    <submittedName>
        <fullName evidence="8">Farnesyl diphosphate synthase</fullName>
        <ecNumber evidence="8">2.5.1.1</ecNumber>
        <ecNumber evidence="8">2.5.1.10</ecNumber>
    </submittedName>
</protein>
<dbReference type="InterPro" id="IPR000092">
    <property type="entry name" value="Polyprenyl_synt"/>
</dbReference>
<evidence type="ECO:0000256" key="2">
    <source>
        <dbReference type="ARBA" id="ARBA00006706"/>
    </source>
</evidence>
<dbReference type="SUPFAM" id="SSF48576">
    <property type="entry name" value="Terpenoid synthases"/>
    <property type="match status" value="1"/>
</dbReference>
<dbReference type="FunFam" id="1.10.600.10:FF:000001">
    <property type="entry name" value="Geranylgeranyl diphosphate synthase"/>
    <property type="match status" value="1"/>
</dbReference>
<evidence type="ECO:0000256" key="4">
    <source>
        <dbReference type="ARBA" id="ARBA00022723"/>
    </source>
</evidence>
<evidence type="ECO:0000256" key="5">
    <source>
        <dbReference type="ARBA" id="ARBA00022842"/>
    </source>
</evidence>
<dbReference type="RefSeq" id="WP_184263725.1">
    <property type="nucleotide sequence ID" value="NZ_JACIIX010000008.1"/>
</dbReference>
<dbReference type="InterPro" id="IPR053378">
    <property type="entry name" value="Prenyl_diphosphate_synthase"/>
</dbReference>
<evidence type="ECO:0000256" key="3">
    <source>
        <dbReference type="ARBA" id="ARBA00022679"/>
    </source>
</evidence>
<dbReference type="GO" id="GO:0004161">
    <property type="term" value="F:dimethylallyltranstransferase activity"/>
    <property type="evidence" value="ECO:0007669"/>
    <property type="project" value="UniProtKB-EC"/>
</dbReference>
<keyword evidence="4" id="KW-0479">Metal-binding</keyword>
<dbReference type="PROSITE" id="PS00723">
    <property type="entry name" value="POLYPRENYL_SYNTHASE_1"/>
    <property type="match status" value="1"/>
</dbReference>
<dbReference type="Gene3D" id="1.10.600.10">
    <property type="entry name" value="Farnesyl Diphosphate Synthase"/>
    <property type="match status" value="1"/>
</dbReference>
<comment type="caution">
    <text evidence="8">The sequence shown here is derived from an EMBL/GenBank/DDBJ whole genome shotgun (WGS) entry which is preliminary data.</text>
</comment>
<dbReference type="EC" id="2.5.1.10" evidence="8"/>
<dbReference type="GO" id="GO:0005737">
    <property type="term" value="C:cytoplasm"/>
    <property type="evidence" value="ECO:0007669"/>
    <property type="project" value="UniProtKB-ARBA"/>
</dbReference>
<sequence>MPGMSDALKAALRDRADAVESTLDLLIPEITDPEGRVFEAMRYSVLGGGKRLRPFLVLTTAEIFRVAERSALRTAAAVEMLHCYSLIHDDLPAMDNDDLRRGRPTCHRQYDEATAILAGDALLTRAFEVLAAETTHADPSVRCQLVSELARAAGPHGMVGGQMFDLLTERHGDTRDALDVAAITRMHQMKTGRIIGFSCMAGAILGKAPPQLRQALQAYAHDLGLAFQIVDDLLDVEGDPATMGKSQGKDAASGKVTFVTLLGLDRARDHARILGDQAISHLKVFDGEADLLRDVVQYVLDRKS</sequence>
<keyword evidence="6" id="KW-0414">Isoprene biosynthesis</keyword>
<keyword evidence="9" id="KW-1185">Reference proteome</keyword>
<dbReference type="AlphaFoldDB" id="A0A7W9ZG68"/>
<evidence type="ECO:0000313" key="8">
    <source>
        <dbReference type="EMBL" id="MBB6210906.1"/>
    </source>
</evidence>
<dbReference type="EMBL" id="JACIIX010000008">
    <property type="protein sequence ID" value="MBB6210906.1"/>
    <property type="molecule type" value="Genomic_DNA"/>
</dbReference>
<dbReference type="PROSITE" id="PS00444">
    <property type="entry name" value="POLYPRENYL_SYNTHASE_2"/>
    <property type="match status" value="1"/>
</dbReference>
<dbReference type="SFLD" id="SFLDS00005">
    <property type="entry name" value="Isoprenoid_Synthase_Type_I"/>
    <property type="match status" value="1"/>
</dbReference>
<dbReference type="GO" id="GO:0046872">
    <property type="term" value="F:metal ion binding"/>
    <property type="evidence" value="ECO:0007669"/>
    <property type="project" value="UniProtKB-KW"/>
</dbReference>
<dbReference type="Pfam" id="PF00348">
    <property type="entry name" value="polyprenyl_synt"/>
    <property type="match status" value="1"/>
</dbReference>
<reference evidence="8 9" key="1">
    <citation type="submission" date="2020-08" db="EMBL/GenBank/DDBJ databases">
        <title>Genomic Encyclopedia of Type Strains, Phase IV (KMG-IV): sequencing the most valuable type-strain genomes for metagenomic binning, comparative biology and taxonomic classification.</title>
        <authorList>
            <person name="Goeker M."/>
        </authorList>
    </citation>
    <scope>NUCLEOTIDE SEQUENCE [LARGE SCALE GENOMIC DNA]</scope>
    <source>
        <strain evidence="8 9">DSM 11590</strain>
    </source>
</reference>
<comment type="similarity">
    <text evidence="2 7">Belongs to the FPP/GGPP synthase family.</text>
</comment>
<dbReference type="GO" id="GO:0004337">
    <property type="term" value="F:(2E,6E)-farnesyl diphosphate synthase activity"/>
    <property type="evidence" value="ECO:0007669"/>
    <property type="project" value="UniProtKB-EC"/>
</dbReference>
<dbReference type="PANTHER" id="PTHR43281:SF1">
    <property type="entry name" value="FARNESYL DIPHOSPHATE SYNTHASE"/>
    <property type="match status" value="1"/>
</dbReference>
<gene>
    <name evidence="8" type="ORF">FHS48_002336</name>
</gene>
<evidence type="ECO:0000256" key="6">
    <source>
        <dbReference type="ARBA" id="ARBA00023229"/>
    </source>
</evidence>
<name>A0A7W9ZG68_NOVIT</name>
<dbReference type="InterPro" id="IPR033749">
    <property type="entry name" value="Polyprenyl_synt_CS"/>
</dbReference>
<dbReference type="PANTHER" id="PTHR43281">
    <property type="entry name" value="FARNESYL DIPHOSPHATE SYNTHASE"/>
    <property type="match status" value="1"/>
</dbReference>
<accession>A0A7W9ZG68</accession>
<dbReference type="InterPro" id="IPR008949">
    <property type="entry name" value="Isoprenoid_synthase_dom_sf"/>
</dbReference>
<comment type="cofactor">
    <cofactor evidence="1">
        <name>Mg(2+)</name>
        <dbReference type="ChEBI" id="CHEBI:18420"/>
    </cofactor>
</comment>
<evidence type="ECO:0000256" key="1">
    <source>
        <dbReference type="ARBA" id="ARBA00001946"/>
    </source>
</evidence>